<gene>
    <name evidence="3" type="ORF">NEZAVI_LOCUS4955</name>
</gene>
<protein>
    <recommendedName>
        <fullName evidence="2">UMA domain-containing protein</fullName>
    </recommendedName>
</protein>
<evidence type="ECO:0000259" key="2">
    <source>
        <dbReference type="PROSITE" id="PS51497"/>
    </source>
</evidence>
<evidence type="ECO:0000256" key="1">
    <source>
        <dbReference type="SAM" id="MobiDB-lite"/>
    </source>
</evidence>
<dbReference type="Proteomes" id="UP001152798">
    <property type="component" value="Chromosome 3"/>
</dbReference>
<organism evidence="3 4">
    <name type="scientific">Nezara viridula</name>
    <name type="common">Southern green stink bug</name>
    <name type="synonym">Cimex viridulus</name>
    <dbReference type="NCBI Taxonomy" id="85310"/>
    <lineage>
        <taxon>Eukaryota</taxon>
        <taxon>Metazoa</taxon>
        <taxon>Ecdysozoa</taxon>
        <taxon>Arthropoda</taxon>
        <taxon>Hexapoda</taxon>
        <taxon>Insecta</taxon>
        <taxon>Pterygota</taxon>
        <taxon>Neoptera</taxon>
        <taxon>Paraneoptera</taxon>
        <taxon>Hemiptera</taxon>
        <taxon>Heteroptera</taxon>
        <taxon>Panheteroptera</taxon>
        <taxon>Pentatomomorpha</taxon>
        <taxon>Pentatomoidea</taxon>
        <taxon>Pentatomidae</taxon>
        <taxon>Pentatominae</taxon>
        <taxon>Nezara</taxon>
    </lineage>
</organism>
<dbReference type="PROSITE" id="PS51497">
    <property type="entry name" value="UMA"/>
    <property type="match status" value="1"/>
</dbReference>
<evidence type="ECO:0000313" key="4">
    <source>
        <dbReference type="Proteomes" id="UP001152798"/>
    </source>
</evidence>
<feature type="region of interest" description="Disordered" evidence="1">
    <location>
        <begin position="28"/>
        <end position="92"/>
    </location>
</feature>
<feature type="compositionally biased region" description="Low complexity" evidence="1">
    <location>
        <begin position="70"/>
        <end position="86"/>
    </location>
</feature>
<dbReference type="AlphaFoldDB" id="A0A9P0EFZ4"/>
<reference evidence="3" key="1">
    <citation type="submission" date="2022-01" db="EMBL/GenBank/DDBJ databases">
        <authorList>
            <person name="King R."/>
        </authorList>
    </citation>
    <scope>NUCLEOTIDE SEQUENCE</scope>
</reference>
<name>A0A9P0EFZ4_NEZVI</name>
<proteinExistence type="predicted"/>
<dbReference type="EMBL" id="OV725079">
    <property type="protein sequence ID" value="CAH1394452.1"/>
    <property type="molecule type" value="Genomic_DNA"/>
</dbReference>
<sequence length="154" mass="17234">MEWLFGSIKKTPKPEVYVSNVVEGDFNVVSSSQEPSRPPYPLYPTLGSSRGYPQAPYPPTHAGYGPPQPHYSQQYQSPPYVQPTSSAAPVDKPVNPLDSIPFKITFLDSNTLPVNEYQLKSIKNQLDGVSNRINSDTYNYSFELERSVLSEANY</sequence>
<feature type="domain" description="UMA" evidence="2">
    <location>
        <begin position="97"/>
        <end position="149"/>
    </location>
</feature>
<accession>A0A9P0EFZ4</accession>
<dbReference type="OrthoDB" id="5959275at2759"/>
<dbReference type="InterPro" id="IPR023340">
    <property type="entry name" value="UMA"/>
</dbReference>
<evidence type="ECO:0000313" key="3">
    <source>
        <dbReference type="EMBL" id="CAH1394452.1"/>
    </source>
</evidence>
<keyword evidence="4" id="KW-1185">Reference proteome</keyword>